<keyword evidence="8" id="KW-1185">Reference proteome</keyword>
<organism evidence="7 8">
    <name type="scientific">Paenibacillus whitsoniae</name>
    <dbReference type="NCBI Taxonomy" id="2496558"/>
    <lineage>
        <taxon>Bacteria</taxon>
        <taxon>Bacillati</taxon>
        <taxon>Bacillota</taxon>
        <taxon>Bacilli</taxon>
        <taxon>Bacillales</taxon>
        <taxon>Paenibacillaceae</taxon>
        <taxon>Paenibacillus</taxon>
    </lineage>
</organism>
<comment type="caution">
    <text evidence="7">The sequence shown here is derived from an EMBL/GenBank/DDBJ whole genome shotgun (WGS) entry which is preliminary data.</text>
</comment>
<evidence type="ECO:0000313" key="7">
    <source>
        <dbReference type="EMBL" id="RTE11484.1"/>
    </source>
</evidence>
<feature type="domain" description="GH29D-like beta-sandwich" evidence="6">
    <location>
        <begin position="473"/>
        <end position="535"/>
    </location>
</feature>
<dbReference type="AlphaFoldDB" id="A0A430JKA0"/>
<name>A0A430JKA0_9BACL</name>
<evidence type="ECO:0000256" key="2">
    <source>
        <dbReference type="ARBA" id="ARBA00022723"/>
    </source>
</evidence>
<gene>
    <name evidence="7" type="ORF">EJQ19_01425</name>
</gene>
<protein>
    <submittedName>
        <fullName evidence="7">DUF229 domain-containing protein</fullName>
    </submittedName>
</protein>
<dbReference type="InterPro" id="IPR050738">
    <property type="entry name" value="Sulfatase"/>
</dbReference>
<evidence type="ECO:0000256" key="4">
    <source>
        <dbReference type="ARBA" id="ARBA00022837"/>
    </source>
</evidence>
<dbReference type="InterPro" id="IPR000917">
    <property type="entry name" value="Sulfatase_N"/>
</dbReference>
<feature type="domain" description="Sulfatase N-terminal" evidence="5">
    <location>
        <begin position="8"/>
        <end position="112"/>
    </location>
</feature>
<evidence type="ECO:0000256" key="1">
    <source>
        <dbReference type="ARBA" id="ARBA00008779"/>
    </source>
</evidence>
<reference evidence="7 8" key="1">
    <citation type="submission" date="2018-12" db="EMBL/GenBank/DDBJ databases">
        <title>Bacillus ochoae sp. nov., Paenibacillus whitsoniae sp. nov., Paenibacillus spiritus sp. nov. Isolated from the Mars Exploration Rover during spacecraft assembly.</title>
        <authorList>
            <person name="Seuylemezian A."/>
            <person name="Vaishampayan P."/>
        </authorList>
    </citation>
    <scope>NUCLEOTIDE SEQUENCE [LARGE SCALE GENOMIC DNA]</scope>
    <source>
        <strain evidence="7 8">MER 54</strain>
    </source>
</reference>
<dbReference type="GO" id="GO:0004065">
    <property type="term" value="F:arylsulfatase activity"/>
    <property type="evidence" value="ECO:0007669"/>
    <property type="project" value="TreeGrafter"/>
</dbReference>
<dbReference type="CDD" id="cd16027">
    <property type="entry name" value="SGSH"/>
    <property type="match status" value="1"/>
</dbReference>
<dbReference type="Proteomes" id="UP000276128">
    <property type="component" value="Unassembled WGS sequence"/>
</dbReference>
<dbReference type="PANTHER" id="PTHR42693">
    <property type="entry name" value="ARYLSULFATASE FAMILY MEMBER"/>
    <property type="match status" value="1"/>
</dbReference>
<dbReference type="InterPro" id="IPR017850">
    <property type="entry name" value="Alkaline_phosphatase_core_sf"/>
</dbReference>
<keyword evidence="2" id="KW-0479">Metal-binding</keyword>
<dbReference type="SUPFAM" id="SSF53649">
    <property type="entry name" value="Alkaline phosphatase-like"/>
    <property type="match status" value="1"/>
</dbReference>
<comment type="similarity">
    <text evidence="1">Belongs to the sulfatase family.</text>
</comment>
<dbReference type="InterPro" id="IPR024607">
    <property type="entry name" value="Sulfatase_CS"/>
</dbReference>
<dbReference type="Pfam" id="PF13290">
    <property type="entry name" value="CHB_HEX_C_1"/>
    <property type="match status" value="1"/>
</dbReference>
<dbReference type="OrthoDB" id="9762324at2"/>
<evidence type="ECO:0000256" key="3">
    <source>
        <dbReference type="ARBA" id="ARBA00022801"/>
    </source>
</evidence>
<accession>A0A430JKA0</accession>
<dbReference type="InterPro" id="IPR059177">
    <property type="entry name" value="GH29D-like_dom"/>
</dbReference>
<dbReference type="EMBL" id="RXHU01000007">
    <property type="protein sequence ID" value="RTE11484.1"/>
    <property type="molecule type" value="Genomic_DNA"/>
</dbReference>
<keyword evidence="3" id="KW-0378">Hydrolase</keyword>
<evidence type="ECO:0000313" key="8">
    <source>
        <dbReference type="Proteomes" id="UP000276128"/>
    </source>
</evidence>
<dbReference type="Gene3D" id="3.40.720.10">
    <property type="entry name" value="Alkaline Phosphatase, subunit A"/>
    <property type="match status" value="1"/>
</dbReference>
<evidence type="ECO:0000259" key="5">
    <source>
        <dbReference type="Pfam" id="PF00884"/>
    </source>
</evidence>
<keyword evidence="4" id="KW-0106">Calcium</keyword>
<dbReference type="Pfam" id="PF00884">
    <property type="entry name" value="Sulfatase"/>
    <property type="match status" value="2"/>
</dbReference>
<evidence type="ECO:0000259" key="6">
    <source>
        <dbReference type="Pfam" id="PF13290"/>
    </source>
</evidence>
<dbReference type="PROSITE" id="PS00523">
    <property type="entry name" value="SULFATASE_1"/>
    <property type="match status" value="1"/>
</dbReference>
<sequence>MTSSTERPNILWISLEDTSPRFGCYGDPLARTPHIDKLAAEGTVYRNAFATAGVCSPSRSSIITGMYPTAIGTHHMRTEHTNPYTPELPTPYFPVPPAYVKTFTEYLRAEGYFCTNNFKTDYQFASPLTAWDEDGTSAHWRHREPGQPFFAVFNHIYTHESSMWGNLMRKSYGSSSDVSPVTDPDQVTVPPYLPDTPKSRAALAKYYDLIEEADRAVGALLQQLEEDGLAENTVVILWSDHGEGLPRAKRWPYDAGIRVPLIVKWPGVVQAGAVSEQMVSLIDLGPTVLSIAGAAIPYHLQGQPFLGNREEPRMYVYATRDRYDESYDMVRAVRDRRFKYIRNYDPQQPYLQWIKFSHHHPMFQELWRLELAGQLEGDARILMQTQRPAEELYDCESDPYEIHNLAADPAYQADLGRLRTAMDDWRMQYDVWGDVPEEQMVRSMWPGGIQPQTAAPIFIAINSQNAGIEPAAQETFDEPTAIWLHSATQGASIAYTTDEGEAPRWKLYTGPIRLVSSGRTTIRAKAVRLGYKDSEEAVSSFVIVGRSQNL</sequence>
<dbReference type="PANTHER" id="PTHR42693:SF53">
    <property type="entry name" value="ENDO-4-O-SULFATASE"/>
    <property type="match status" value="1"/>
</dbReference>
<proteinExistence type="inferred from homology"/>
<dbReference type="RefSeq" id="WP_126139430.1">
    <property type="nucleotide sequence ID" value="NZ_RXHU01000007.1"/>
</dbReference>
<dbReference type="GO" id="GO:0046872">
    <property type="term" value="F:metal ion binding"/>
    <property type="evidence" value="ECO:0007669"/>
    <property type="project" value="UniProtKB-KW"/>
</dbReference>
<feature type="domain" description="Sulfatase N-terminal" evidence="5">
    <location>
        <begin position="144"/>
        <end position="294"/>
    </location>
</feature>